<sequence>MESLFIKNRNEFIRFINYIKDLIFVMEVHGPSEFRYLILNEAAEEELKFNDEIIGKSVEDVMQDKAQHLIEKYQEALTRRKQVTFEFSDDYDNFGESILSPILNENNEVSHIISITRDITQRKLAERRLRESEEKYRLIAENSTDLILLVELNGKITYASPSHKKVLGITPEELLQQSLDTFIADDDEVSKVQRAMSHVIANNEHDSIEVYVVSKLKKKLALALDIIPIFEKEKIQKILIVGENITERKQFEEKIKKMAYYDSLTKLPNRDLFKNRFQYAIEVAKRNDHMVALLFIDADHFKLVNDTYGHEVGDEFLKEIARRIEKSVRNIDIVARIGGDEFNILLTELSERKEVEKVIDRIFNNLRNPWKYEDQLITMSISVGVAVYPTNGTTLRVLGKKADTALYRAKKQGRNRYEFY</sequence>
<dbReference type="Pfam" id="PF08448">
    <property type="entry name" value="PAS_4"/>
    <property type="match status" value="1"/>
</dbReference>
<dbReference type="NCBIfam" id="TIGR00229">
    <property type="entry name" value="sensory_box"/>
    <property type="match status" value="2"/>
</dbReference>
<evidence type="ECO:0000259" key="1">
    <source>
        <dbReference type="PROSITE" id="PS50112"/>
    </source>
</evidence>
<evidence type="ECO:0000259" key="2">
    <source>
        <dbReference type="PROSITE" id="PS50113"/>
    </source>
</evidence>
<dbReference type="InterPro" id="IPR029787">
    <property type="entry name" value="Nucleotide_cyclase"/>
</dbReference>
<dbReference type="PROSITE" id="PS50887">
    <property type="entry name" value="GGDEF"/>
    <property type="match status" value="1"/>
</dbReference>
<feature type="domain" description="GGDEF" evidence="3">
    <location>
        <begin position="289"/>
        <end position="420"/>
    </location>
</feature>
<comment type="caution">
    <text evidence="4">The sequence shown here is derived from an EMBL/GenBank/DDBJ whole genome shotgun (WGS) entry which is preliminary data.</text>
</comment>
<protein>
    <submittedName>
        <fullName evidence="4">Diguanylate cyclase</fullName>
        <ecNumber evidence="4">2.7.7.65</ecNumber>
    </submittedName>
</protein>
<dbReference type="InterPro" id="IPR000160">
    <property type="entry name" value="GGDEF_dom"/>
</dbReference>
<feature type="domain" description="PAC" evidence="2">
    <location>
        <begin position="79"/>
        <end position="131"/>
    </location>
</feature>
<dbReference type="Pfam" id="PF00990">
    <property type="entry name" value="GGDEF"/>
    <property type="match status" value="1"/>
</dbReference>
<evidence type="ECO:0000313" key="5">
    <source>
        <dbReference type="Proteomes" id="UP001148125"/>
    </source>
</evidence>
<organism evidence="4 5">
    <name type="scientific">Alkalihalobacterium chitinilyticum</name>
    <dbReference type="NCBI Taxonomy" id="2980103"/>
    <lineage>
        <taxon>Bacteria</taxon>
        <taxon>Bacillati</taxon>
        <taxon>Bacillota</taxon>
        <taxon>Bacilli</taxon>
        <taxon>Bacillales</taxon>
        <taxon>Bacillaceae</taxon>
        <taxon>Alkalihalobacterium</taxon>
    </lineage>
</organism>
<dbReference type="PROSITE" id="PS50112">
    <property type="entry name" value="PAS"/>
    <property type="match status" value="1"/>
</dbReference>
<proteinExistence type="predicted"/>
<evidence type="ECO:0000313" key="4">
    <source>
        <dbReference type="EMBL" id="MDE5412114.1"/>
    </source>
</evidence>
<dbReference type="RefSeq" id="WP_275116735.1">
    <property type="nucleotide sequence ID" value="NZ_JAOTPO010000001.1"/>
</dbReference>
<accession>A0ABT5V9H1</accession>
<dbReference type="EMBL" id="JAOTPO010000001">
    <property type="protein sequence ID" value="MDE5412114.1"/>
    <property type="molecule type" value="Genomic_DNA"/>
</dbReference>
<dbReference type="InterPro" id="IPR000700">
    <property type="entry name" value="PAS-assoc_C"/>
</dbReference>
<dbReference type="InterPro" id="IPR043128">
    <property type="entry name" value="Rev_trsase/Diguanyl_cyclase"/>
</dbReference>
<dbReference type="CDD" id="cd00130">
    <property type="entry name" value="PAS"/>
    <property type="match status" value="1"/>
</dbReference>
<dbReference type="PANTHER" id="PTHR44757:SF2">
    <property type="entry name" value="BIOFILM ARCHITECTURE MAINTENANCE PROTEIN MBAA"/>
    <property type="match status" value="1"/>
</dbReference>
<dbReference type="SUPFAM" id="SSF55785">
    <property type="entry name" value="PYP-like sensor domain (PAS domain)"/>
    <property type="match status" value="2"/>
</dbReference>
<dbReference type="Gene3D" id="3.30.450.20">
    <property type="entry name" value="PAS domain"/>
    <property type="match status" value="2"/>
</dbReference>
<dbReference type="NCBIfam" id="TIGR00254">
    <property type="entry name" value="GGDEF"/>
    <property type="match status" value="1"/>
</dbReference>
<feature type="domain" description="PAS" evidence="1">
    <location>
        <begin position="132"/>
        <end position="203"/>
    </location>
</feature>
<feature type="domain" description="PAC" evidence="2">
    <location>
        <begin position="206"/>
        <end position="257"/>
    </location>
</feature>
<keyword evidence="4" id="KW-0548">Nucleotidyltransferase</keyword>
<dbReference type="Proteomes" id="UP001148125">
    <property type="component" value="Unassembled WGS sequence"/>
</dbReference>
<dbReference type="SMART" id="SM00091">
    <property type="entry name" value="PAS"/>
    <property type="match status" value="1"/>
</dbReference>
<gene>
    <name evidence="4" type="ORF">N7Z68_01775</name>
</gene>
<dbReference type="SMART" id="SM00267">
    <property type="entry name" value="GGDEF"/>
    <property type="match status" value="1"/>
</dbReference>
<dbReference type="InterPro" id="IPR035965">
    <property type="entry name" value="PAS-like_dom_sf"/>
</dbReference>
<dbReference type="PROSITE" id="PS50113">
    <property type="entry name" value="PAC"/>
    <property type="match status" value="2"/>
</dbReference>
<dbReference type="PANTHER" id="PTHR44757">
    <property type="entry name" value="DIGUANYLATE CYCLASE DGCP"/>
    <property type="match status" value="1"/>
</dbReference>
<dbReference type="Gene3D" id="3.30.70.270">
    <property type="match status" value="1"/>
</dbReference>
<reference evidence="4" key="1">
    <citation type="submission" date="2024-05" db="EMBL/GenBank/DDBJ databases">
        <title>Alkalihalobacillus sp. strain MEB203 novel alkaliphilic bacterium from Lonar Lake, India.</title>
        <authorList>
            <person name="Joshi A."/>
            <person name="Thite S."/>
            <person name="Mengade P."/>
        </authorList>
    </citation>
    <scope>NUCLEOTIDE SEQUENCE</scope>
    <source>
        <strain evidence="4">MEB 203</strain>
    </source>
</reference>
<keyword evidence="5" id="KW-1185">Reference proteome</keyword>
<dbReference type="InterPro" id="IPR000014">
    <property type="entry name" value="PAS"/>
</dbReference>
<dbReference type="EC" id="2.7.7.65" evidence="4"/>
<dbReference type="InterPro" id="IPR052155">
    <property type="entry name" value="Biofilm_reg_signaling"/>
</dbReference>
<evidence type="ECO:0000259" key="3">
    <source>
        <dbReference type="PROSITE" id="PS50887"/>
    </source>
</evidence>
<dbReference type="GO" id="GO:0052621">
    <property type="term" value="F:diguanylate cyclase activity"/>
    <property type="evidence" value="ECO:0007669"/>
    <property type="project" value="UniProtKB-EC"/>
</dbReference>
<dbReference type="InterPro" id="IPR013656">
    <property type="entry name" value="PAS_4"/>
</dbReference>
<dbReference type="CDD" id="cd01949">
    <property type="entry name" value="GGDEF"/>
    <property type="match status" value="1"/>
</dbReference>
<dbReference type="SUPFAM" id="SSF55073">
    <property type="entry name" value="Nucleotide cyclase"/>
    <property type="match status" value="1"/>
</dbReference>
<name>A0ABT5V9H1_9BACI</name>
<keyword evidence="4" id="KW-0808">Transferase</keyword>
<dbReference type="Pfam" id="PF13426">
    <property type="entry name" value="PAS_9"/>
    <property type="match status" value="1"/>
</dbReference>